<feature type="region of interest" description="Disordered" evidence="1">
    <location>
        <begin position="263"/>
        <end position="285"/>
    </location>
</feature>
<dbReference type="Proteomes" id="UP001175211">
    <property type="component" value="Unassembled WGS sequence"/>
</dbReference>
<protein>
    <submittedName>
        <fullName evidence="2">Uncharacterized protein</fullName>
    </submittedName>
</protein>
<comment type="caution">
    <text evidence="2">The sequence shown here is derived from an EMBL/GenBank/DDBJ whole genome shotgun (WGS) entry which is preliminary data.</text>
</comment>
<sequence>MDRFYNQEDAKETIESLIAERIAKDKLHLSRVMKDNGRINAASIRRDEDAGVWRIVRQNANDESTKETVFTITGAIFAMDLPPVMKETRSTRMLKEKARFLSQSVPLIGLGSKRFDEAVSAIKEIQVMGECEFRDGELEEWKPVTVKGYEMVELTNRYFRPKTSANEEEEIPIGADIDPAGVLRRIAQRKWIHMEDNVVRYYRGMIDDEGKKRYVTVKPQIFPVGNVVEAQCSMVFMRNNEGTARMKTILRALALVNCDHSSEERTNQIHPQKANADRRNAENMPAPAATRIKRKIGFEEDDDEDDYAATKKVNRVIDRDGDHGMANGM</sequence>
<proteinExistence type="predicted"/>
<organism evidence="2 3">
    <name type="scientific">Armillaria tabescens</name>
    <name type="common">Ringless honey mushroom</name>
    <name type="synonym">Agaricus tabescens</name>
    <dbReference type="NCBI Taxonomy" id="1929756"/>
    <lineage>
        <taxon>Eukaryota</taxon>
        <taxon>Fungi</taxon>
        <taxon>Dikarya</taxon>
        <taxon>Basidiomycota</taxon>
        <taxon>Agaricomycotina</taxon>
        <taxon>Agaricomycetes</taxon>
        <taxon>Agaricomycetidae</taxon>
        <taxon>Agaricales</taxon>
        <taxon>Marasmiineae</taxon>
        <taxon>Physalacriaceae</taxon>
        <taxon>Desarmillaria</taxon>
    </lineage>
</organism>
<dbReference type="AlphaFoldDB" id="A0AA39N2X2"/>
<keyword evidence="3" id="KW-1185">Reference proteome</keyword>
<dbReference type="EMBL" id="JAUEPS010000025">
    <property type="protein sequence ID" value="KAK0455523.1"/>
    <property type="molecule type" value="Genomic_DNA"/>
</dbReference>
<evidence type="ECO:0000256" key="1">
    <source>
        <dbReference type="SAM" id="MobiDB-lite"/>
    </source>
</evidence>
<dbReference type="GeneID" id="85353311"/>
<dbReference type="RefSeq" id="XP_060329033.1">
    <property type="nucleotide sequence ID" value="XM_060469763.1"/>
</dbReference>
<reference evidence="2" key="1">
    <citation type="submission" date="2023-06" db="EMBL/GenBank/DDBJ databases">
        <authorList>
            <consortium name="Lawrence Berkeley National Laboratory"/>
            <person name="Ahrendt S."/>
            <person name="Sahu N."/>
            <person name="Indic B."/>
            <person name="Wong-Bajracharya J."/>
            <person name="Merenyi Z."/>
            <person name="Ke H.-M."/>
            <person name="Monk M."/>
            <person name="Kocsube S."/>
            <person name="Drula E."/>
            <person name="Lipzen A."/>
            <person name="Balint B."/>
            <person name="Henrissat B."/>
            <person name="Andreopoulos B."/>
            <person name="Martin F.M."/>
            <person name="Harder C.B."/>
            <person name="Rigling D."/>
            <person name="Ford K.L."/>
            <person name="Foster G.D."/>
            <person name="Pangilinan J."/>
            <person name="Papanicolaou A."/>
            <person name="Barry K."/>
            <person name="LaButti K."/>
            <person name="Viragh M."/>
            <person name="Koriabine M."/>
            <person name="Yan M."/>
            <person name="Riley R."/>
            <person name="Champramary S."/>
            <person name="Plett K.L."/>
            <person name="Tsai I.J."/>
            <person name="Slot J."/>
            <person name="Sipos G."/>
            <person name="Plett J."/>
            <person name="Nagy L.G."/>
            <person name="Grigoriev I.V."/>
        </authorList>
    </citation>
    <scope>NUCLEOTIDE SEQUENCE</scope>
    <source>
        <strain evidence="2">CCBAS 213</strain>
    </source>
</reference>
<evidence type="ECO:0000313" key="2">
    <source>
        <dbReference type="EMBL" id="KAK0455523.1"/>
    </source>
</evidence>
<evidence type="ECO:0000313" key="3">
    <source>
        <dbReference type="Proteomes" id="UP001175211"/>
    </source>
</evidence>
<name>A0AA39N2X2_ARMTA</name>
<gene>
    <name evidence="2" type="ORF">EV420DRAFT_1481368</name>
</gene>
<accession>A0AA39N2X2</accession>